<sequence length="291" mass="31663">MYKAAPAAGPLLHWVKTMAFCRLLPLLVLIHNTGDLLGAEVRSGIVGGQDAKRGHWPWMAHLNITADGRTRWRCGGTILGRQWVLTAASCWDRHPKPKETRSMVWVGSHALQEASARYMGILYFISHPQYRNLGNRYLNDIALIKLKKPLTFSDNVKPVSLPAADDAFSPSSDCWIAGWGNVGTNVKLQDPETLQQLKISVVPQAACKRQHPEVTADMLCAGGDDGKGACEGDYGGPLVCRSARGLVQVGIASYGSPQGCGVRGRAGVYTQVSKYLSFIDYIHHGEAPDEA</sequence>
<dbReference type="InterPro" id="IPR009003">
    <property type="entry name" value="Peptidase_S1_PA"/>
</dbReference>
<dbReference type="KEGG" id="bspl:114860932"/>
<organism evidence="8 9">
    <name type="scientific">Betta splendens</name>
    <name type="common">Siamese fighting fish</name>
    <dbReference type="NCBI Taxonomy" id="158456"/>
    <lineage>
        <taxon>Eukaryota</taxon>
        <taxon>Metazoa</taxon>
        <taxon>Chordata</taxon>
        <taxon>Craniata</taxon>
        <taxon>Vertebrata</taxon>
        <taxon>Euteleostomi</taxon>
        <taxon>Actinopterygii</taxon>
        <taxon>Neopterygii</taxon>
        <taxon>Teleostei</taxon>
        <taxon>Neoteleostei</taxon>
        <taxon>Acanthomorphata</taxon>
        <taxon>Anabantaria</taxon>
        <taxon>Anabantiformes</taxon>
        <taxon>Anabantoidei</taxon>
        <taxon>Osphronemidae</taxon>
        <taxon>Betta</taxon>
    </lineage>
</organism>
<gene>
    <name evidence="9" type="primary">LOC114860932</name>
</gene>
<dbReference type="CDD" id="cd00190">
    <property type="entry name" value="Tryp_SPc"/>
    <property type="match status" value="1"/>
</dbReference>
<dbReference type="OrthoDB" id="10002959at2759"/>
<evidence type="ECO:0000313" key="8">
    <source>
        <dbReference type="Proteomes" id="UP000515150"/>
    </source>
</evidence>
<dbReference type="PROSITE" id="PS50240">
    <property type="entry name" value="TRYPSIN_DOM"/>
    <property type="match status" value="1"/>
</dbReference>
<reference evidence="9" key="1">
    <citation type="submission" date="2025-08" db="UniProtKB">
        <authorList>
            <consortium name="RefSeq"/>
        </authorList>
    </citation>
    <scope>IDENTIFICATION</scope>
</reference>
<dbReference type="PRINTS" id="PR00722">
    <property type="entry name" value="CHYMOTRYPSIN"/>
</dbReference>
<dbReference type="PANTHER" id="PTHR24252:SF17">
    <property type="entry name" value="SUPPRESSOR OF TUMORIGENICITY 14 PROTEIN HOMOLOG-RELATED"/>
    <property type="match status" value="1"/>
</dbReference>
<keyword evidence="4" id="KW-0720">Serine protease</keyword>
<dbReference type="InterPro" id="IPR001254">
    <property type="entry name" value="Trypsin_dom"/>
</dbReference>
<dbReference type="SUPFAM" id="SSF50494">
    <property type="entry name" value="Trypsin-like serine proteases"/>
    <property type="match status" value="1"/>
</dbReference>
<evidence type="ECO:0000256" key="4">
    <source>
        <dbReference type="ARBA" id="ARBA00022825"/>
    </source>
</evidence>
<dbReference type="GO" id="GO:0004252">
    <property type="term" value="F:serine-type endopeptidase activity"/>
    <property type="evidence" value="ECO:0007669"/>
    <property type="project" value="InterPro"/>
</dbReference>
<evidence type="ECO:0000259" key="7">
    <source>
        <dbReference type="PROSITE" id="PS50240"/>
    </source>
</evidence>
<dbReference type="Gene3D" id="2.40.10.10">
    <property type="entry name" value="Trypsin-like serine proteases"/>
    <property type="match status" value="1"/>
</dbReference>
<keyword evidence="1" id="KW-0645">Protease</keyword>
<evidence type="ECO:0000256" key="1">
    <source>
        <dbReference type="ARBA" id="ARBA00022670"/>
    </source>
</evidence>
<dbReference type="FunFam" id="2.40.10.10:FF:000024">
    <property type="entry name" value="Serine protease 53"/>
    <property type="match status" value="1"/>
</dbReference>
<dbReference type="GeneID" id="114860932"/>
<dbReference type="InterPro" id="IPR001314">
    <property type="entry name" value="Peptidase_S1A"/>
</dbReference>
<dbReference type="Proteomes" id="UP000515150">
    <property type="component" value="Chromosome 8"/>
</dbReference>
<name>A0A6P7NC14_BETSP</name>
<keyword evidence="8" id="KW-1185">Reference proteome</keyword>
<dbReference type="PANTHER" id="PTHR24252">
    <property type="entry name" value="ACROSIN-RELATED"/>
    <property type="match status" value="1"/>
</dbReference>
<evidence type="ECO:0000256" key="6">
    <source>
        <dbReference type="SAM" id="SignalP"/>
    </source>
</evidence>
<dbReference type="GO" id="GO:0006508">
    <property type="term" value="P:proteolysis"/>
    <property type="evidence" value="ECO:0007669"/>
    <property type="project" value="UniProtKB-KW"/>
</dbReference>
<dbReference type="InterPro" id="IPR043504">
    <property type="entry name" value="Peptidase_S1_PA_chymotrypsin"/>
</dbReference>
<feature type="chain" id="PRO_5027595125" evidence="6">
    <location>
        <begin position="39"/>
        <end position="291"/>
    </location>
</feature>
<proteinExistence type="predicted"/>
<feature type="domain" description="Peptidase S1" evidence="7">
    <location>
        <begin position="45"/>
        <end position="287"/>
    </location>
</feature>
<feature type="signal peptide" evidence="6">
    <location>
        <begin position="1"/>
        <end position="38"/>
    </location>
</feature>
<evidence type="ECO:0000256" key="5">
    <source>
        <dbReference type="ARBA" id="ARBA00023157"/>
    </source>
</evidence>
<keyword evidence="2 6" id="KW-0732">Signal</keyword>
<dbReference type="SMART" id="SM00020">
    <property type="entry name" value="Tryp_SPc"/>
    <property type="match status" value="1"/>
</dbReference>
<dbReference type="InParanoid" id="A0A6P7NC14"/>
<dbReference type="AlphaFoldDB" id="A0A6P7NC14"/>
<keyword evidence="3" id="KW-0378">Hydrolase</keyword>
<evidence type="ECO:0000313" key="9">
    <source>
        <dbReference type="RefSeq" id="XP_029015670.1"/>
    </source>
</evidence>
<protein>
    <submittedName>
        <fullName evidence="9">Chymotrypsin-like elastase family member 2A isoform X1</fullName>
    </submittedName>
</protein>
<dbReference type="RefSeq" id="XP_029015670.1">
    <property type="nucleotide sequence ID" value="XM_029159837.3"/>
</dbReference>
<evidence type="ECO:0000256" key="2">
    <source>
        <dbReference type="ARBA" id="ARBA00022729"/>
    </source>
</evidence>
<dbReference type="Pfam" id="PF00089">
    <property type="entry name" value="Trypsin"/>
    <property type="match status" value="1"/>
</dbReference>
<evidence type="ECO:0000256" key="3">
    <source>
        <dbReference type="ARBA" id="ARBA00022801"/>
    </source>
</evidence>
<keyword evidence="5" id="KW-1015">Disulfide bond</keyword>
<accession>A0A6P7NC14</accession>